<feature type="transmembrane region" description="Helical" evidence="2">
    <location>
        <begin position="243"/>
        <end position="259"/>
    </location>
</feature>
<keyword evidence="2" id="KW-0472">Membrane</keyword>
<dbReference type="Proteomes" id="UP001187531">
    <property type="component" value="Unassembled WGS sequence"/>
</dbReference>
<feature type="transmembrane region" description="Helical" evidence="2">
    <location>
        <begin position="405"/>
        <end position="430"/>
    </location>
</feature>
<comment type="caution">
    <text evidence="4">The sequence shown here is derived from an EMBL/GenBank/DDBJ whole genome shotgun (WGS) entry which is preliminary data.</text>
</comment>
<dbReference type="Gene3D" id="1.10.3370.10">
    <property type="entry name" value="SecY subunit domain"/>
    <property type="match status" value="1"/>
</dbReference>
<evidence type="ECO:0000313" key="4">
    <source>
        <dbReference type="EMBL" id="KAK2703212.1"/>
    </source>
</evidence>
<keyword evidence="5" id="KW-1185">Reference proteome</keyword>
<feature type="transmembrane region" description="Helical" evidence="2">
    <location>
        <begin position="76"/>
        <end position="95"/>
    </location>
</feature>
<feature type="transmembrane region" description="Helical" evidence="2">
    <location>
        <begin position="143"/>
        <end position="165"/>
    </location>
</feature>
<evidence type="ECO:0000259" key="3">
    <source>
        <dbReference type="Pfam" id="PF10559"/>
    </source>
</evidence>
<feature type="transmembrane region" description="Helical" evidence="2">
    <location>
        <begin position="32"/>
        <end position="56"/>
    </location>
</feature>
<feature type="transmembrane region" description="Helical" evidence="2">
    <location>
        <begin position="118"/>
        <end position="137"/>
    </location>
</feature>
<keyword evidence="2" id="KW-1133">Transmembrane helix</keyword>
<feature type="domain" description="Translocon Sec61/SecY plug" evidence="3">
    <location>
        <begin position="42"/>
        <end position="74"/>
    </location>
</feature>
<feature type="transmembrane region" description="Helical" evidence="2">
    <location>
        <begin position="352"/>
        <end position="373"/>
    </location>
</feature>
<dbReference type="PANTHER" id="PTHR10906">
    <property type="entry name" value="SECY/SEC61-ALPHA FAMILY MEMBER"/>
    <property type="match status" value="1"/>
</dbReference>
<gene>
    <name evidence="4" type="ORF">QYM36_018265</name>
</gene>
<dbReference type="GO" id="GO:0015031">
    <property type="term" value="P:protein transport"/>
    <property type="evidence" value="ECO:0007669"/>
    <property type="project" value="InterPro"/>
</dbReference>
<dbReference type="Pfam" id="PF00344">
    <property type="entry name" value="SecY"/>
    <property type="match status" value="1"/>
</dbReference>
<organism evidence="4 5">
    <name type="scientific">Artemia franciscana</name>
    <name type="common">Brine shrimp</name>
    <name type="synonym">Artemia sanfranciscana</name>
    <dbReference type="NCBI Taxonomy" id="6661"/>
    <lineage>
        <taxon>Eukaryota</taxon>
        <taxon>Metazoa</taxon>
        <taxon>Ecdysozoa</taxon>
        <taxon>Arthropoda</taxon>
        <taxon>Crustacea</taxon>
        <taxon>Branchiopoda</taxon>
        <taxon>Anostraca</taxon>
        <taxon>Artemiidae</taxon>
        <taxon>Artemia</taxon>
    </lineage>
</organism>
<accession>A0AA88KU55</accession>
<feature type="transmembrane region" description="Helical" evidence="2">
    <location>
        <begin position="279"/>
        <end position="298"/>
    </location>
</feature>
<dbReference type="GO" id="GO:0016020">
    <property type="term" value="C:membrane"/>
    <property type="evidence" value="ECO:0007669"/>
    <property type="project" value="InterPro"/>
</dbReference>
<dbReference type="InterPro" id="IPR019561">
    <property type="entry name" value="Translocon_Sec61/SecY_plug_dom"/>
</dbReference>
<reference evidence="4" key="1">
    <citation type="submission" date="2023-07" db="EMBL/GenBank/DDBJ databases">
        <title>Chromosome-level genome assembly of Artemia franciscana.</title>
        <authorList>
            <person name="Jo E."/>
        </authorList>
    </citation>
    <scope>NUCLEOTIDE SEQUENCE</scope>
    <source>
        <tissue evidence="4">Whole body</tissue>
    </source>
</reference>
<proteinExistence type="inferred from homology"/>
<evidence type="ECO:0000256" key="2">
    <source>
        <dbReference type="SAM" id="Phobius"/>
    </source>
</evidence>
<dbReference type="PIRSF" id="PIRSF004557">
    <property type="entry name" value="SecY"/>
    <property type="match status" value="1"/>
</dbReference>
<dbReference type="InterPro" id="IPR002208">
    <property type="entry name" value="SecY/SEC61-alpha"/>
</dbReference>
<dbReference type="AlphaFoldDB" id="A0AA88KU55"/>
<feature type="transmembrane region" description="Helical" evidence="2">
    <location>
        <begin position="310"/>
        <end position="332"/>
    </location>
</feature>
<evidence type="ECO:0000256" key="1">
    <source>
        <dbReference type="RuleBase" id="RU004349"/>
    </source>
</evidence>
<sequence length="472" mass="52293">MVFKFLEVIKPFCSILPEIPEPERMVQLKEKVFWTAITLLFFLFCSHIPLFGIISLDLADPFYWNRVILASSRGTLMELGILPIATSGLIIRLLVRAKIIEVGDTPTDRQLFNGAQKLFGMIITVGQAILCVMTGMYGDPSDIGLGVGLLIVIQLSIAGLIVLFLDELFQKGYGLGSGISLFIAINICETIFCKAFSLTKIGRGREFEGAVIALFHMLATRKNKVGALVYALIRQNLPNLSDLRALILVLAVVIYFQGFRVDLPITSAYYGGRYHRYPLTSNIPIILQSALVSNLHVLSQMLSSRFAGNFLVNLFGVWSNVAGGPVRAHPIGGLCYYLSPPEGFGSITDDPIHALIYIIFTLGSCVFFSKFWIDISGSSANDIAKQPKEQQRVIRDLGIGALGNWLFRLIGALCSVTGILLAVAITYQYFEIWIYDTVLASEYRNVDLGRNITGYTKNRLETTFVVVPEIMF</sequence>
<dbReference type="Pfam" id="PF10559">
    <property type="entry name" value="Plug_translocon"/>
    <property type="match status" value="1"/>
</dbReference>
<comment type="similarity">
    <text evidence="1">Belongs to the SecY/SEC61-alpha family.</text>
</comment>
<dbReference type="InterPro" id="IPR023201">
    <property type="entry name" value="SecY_dom_sf"/>
</dbReference>
<keyword evidence="2" id="KW-0812">Transmembrane</keyword>
<name>A0AA88KU55_ARTSF</name>
<dbReference type="SUPFAM" id="SSF103491">
    <property type="entry name" value="Preprotein translocase SecY subunit"/>
    <property type="match status" value="1"/>
</dbReference>
<evidence type="ECO:0000313" key="5">
    <source>
        <dbReference type="Proteomes" id="UP001187531"/>
    </source>
</evidence>
<protein>
    <recommendedName>
        <fullName evidence="3">Translocon Sec61/SecY plug domain-containing protein</fullName>
    </recommendedName>
</protein>
<dbReference type="EMBL" id="JAVRJZ010000111">
    <property type="protein sequence ID" value="KAK2703212.1"/>
    <property type="molecule type" value="Genomic_DNA"/>
</dbReference>